<keyword evidence="4" id="KW-1185">Reference proteome</keyword>
<dbReference type="InterPro" id="IPR040436">
    <property type="entry name" value="Disconnected-like"/>
</dbReference>
<dbReference type="PANTHER" id="PTHR15021">
    <property type="entry name" value="DISCONNECTED-RELATED"/>
    <property type="match status" value="1"/>
</dbReference>
<dbReference type="PANTHER" id="PTHR15021:SF0">
    <property type="entry name" value="DISCO-RELATED, ISOFORM A-RELATED"/>
    <property type="match status" value="1"/>
</dbReference>
<dbReference type="GO" id="GO:0005634">
    <property type="term" value="C:nucleus"/>
    <property type="evidence" value="ECO:0007669"/>
    <property type="project" value="TreeGrafter"/>
</dbReference>
<feature type="region of interest" description="Disordered" evidence="2">
    <location>
        <begin position="204"/>
        <end position="244"/>
    </location>
</feature>
<keyword evidence="1" id="KW-0863">Zinc-finger</keyword>
<evidence type="ECO:0000313" key="4">
    <source>
        <dbReference type="Proteomes" id="UP000887540"/>
    </source>
</evidence>
<feature type="compositionally biased region" description="Basic and acidic residues" evidence="2">
    <location>
        <begin position="66"/>
        <end position="80"/>
    </location>
</feature>
<dbReference type="PROSITE" id="PS50157">
    <property type="entry name" value="ZINC_FINGER_C2H2_2"/>
    <property type="match status" value="1"/>
</dbReference>
<accession>A0A914DPE6</accession>
<keyword evidence="1" id="KW-0479">Metal-binding</keyword>
<feature type="domain" description="C2H2-type" evidence="3">
    <location>
        <begin position="100"/>
        <end position="128"/>
    </location>
</feature>
<organism evidence="4 5">
    <name type="scientific">Acrobeloides nanus</name>
    <dbReference type="NCBI Taxonomy" id="290746"/>
    <lineage>
        <taxon>Eukaryota</taxon>
        <taxon>Metazoa</taxon>
        <taxon>Ecdysozoa</taxon>
        <taxon>Nematoda</taxon>
        <taxon>Chromadorea</taxon>
        <taxon>Rhabditida</taxon>
        <taxon>Tylenchina</taxon>
        <taxon>Cephalobomorpha</taxon>
        <taxon>Cephaloboidea</taxon>
        <taxon>Cephalobidae</taxon>
        <taxon>Acrobeloides</taxon>
    </lineage>
</organism>
<dbReference type="GO" id="GO:0006355">
    <property type="term" value="P:regulation of DNA-templated transcription"/>
    <property type="evidence" value="ECO:0007669"/>
    <property type="project" value="TreeGrafter"/>
</dbReference>
<reference evidence="5" key="1">
    <citation type="submission" date="2022-11" db="UniProtKB">
        <authorList>
            <consortium name="WormBaseParasite"/>
        </authorList>
    </citation>
    <scope>IDENTIFICATION</scope>
</reference>
<dbReference type="Gene3D" id="3.30.160.60">
    <property type="entry name" value="Classic Zinc Finger"/>
    <property type="match status" value="1"/>
</dbReference>
<keyword evidence="1" id="KW-0862">Zinc</keyword>
<evidence type="ECO:0000313" key="5">
    <source>
        <dbReference type="WBParaSite" id="ACRNAN_scaffold3180.g15799.t1"/>
    </source>
</evidence>
<sequence>MNKTTKFSVEFLSKSDKVEPEIASSQENAPENPIFPSNLLYSWQPNNCSQLLNNLAALARPLPLEEKPETLSPHEHKKEVLPSVSEKSKTINPKTGKRRVQCIKCLKTFCDKGALKIHNSAVHLKEMHKCSVAGCEMMFSSRRSRNRHSANPNPKLHTGAPLHSRMAMFRCDQLSSSSVFSIPTTDNIFSNQIKSMSINNLIPEDPSGKAENVSKSLSHKKKPSISKSGSNKSRDGVLQIQPKPNPLCQMSIPAISSPMVNNNFNEFFNFMQMNFPVYSTLAGLQATQMFGSM</sequence>
<dbReference type="SMART" id="SM00355">
    <property type="entry name" value="ZnF_C2H2"/>
    <property type="match status" value="2"/>
</dbReference>
<dbReference type="AlphaFoldDB" id="A0A914DPE6"/>
<evidence type="ECO:0000256" key="1">
    <source>
        <dbReference type="PROSITE-ProRule" id="PRU00042"/>
    </source>
</evidence>
<evidence type="ECO:0000256" key="2">
    <source>
        <dbReference type="SAM" id="MobiDB-lite"/>
    </source>
</evidence>
<dbReference type="Proteomes" id="UP000887540">
    <property type="component" value="Unplaced"/>
</dbReference>
<proteinExistence type="predicted"/>
<evidence type="ECO:0000259" key="3">
    <source>
        <dbReference type="PROSITE" id="PS50157"/>
    </source>
</evidence>
<dbReference type="GO" id="GO:0008270">
    <property type="term" value="F:zinc ion binding"/>
    <property type="evidence" value="ECO:0007669"/>
    <property type="project" value="UniProtKB-KW"/>
</dbReference>
<protein>
    <submittedName>
        <fullName evidence="5">C2H2-type domain-containing protein</fullName>
    </submittedName>
</protein>
<dbReference type="WBParaSite" id="ACRNAN_scaffold3180.g15799.t1">
    <property type="protein sequence ID" value="ACRNAN_scaffold3180.g15799.t1"/>
    <property type="gene ID" value="ACRNAN_scaffold3180.g15799"/>
</dbReference>
<dbReference type="InterPro" id="IPR013087">
    <property type="entry name" value="Znf_C2H2_type"/>
</dbReference>
<dbReference type="PROSITE" id="PS00028">
    <property type="entry name" value="ZINC_FINGER_C2H2_1"/>
    <property type="match status" value="1"/>
</dbReference>
<feature type="region of interest" description="Disordered" evidence="2">
    <location>
        <begin position="66"/>
        <end position="92"/>
    </location>
</feature>
<name>A0A914DPE6_9BILA</name>